<dbReference type="Proteomes" id="UP001321520">
    <property type="component" value="Chromosome"/>
</dbReference>
<dbReference type="EMBL" id="CP098023">
    <property type="protein sequence ID" value="WKD49696.1"/>
    <property type="molecule type" value="Genomic_DNA"/>
</dbReference>
<feature type="chain" id="PRO_5046134117" evidence="1">
    <location>
        <begin position="27"/>
        <end position="175"/>
    </location>
</feature>
<organism evidence="2 3">
    <name type="scientific">Microbulbifer spongiae</name>
    <dbReference type="NCBI Taxonomy" id="2944933"/>
    <lineage>
        <taxon>Bacteria</taxon>
        <taxon>Pseudomonadati</taxon>
        <taxon>Pseudomonadota</taxon>
        <taxon>Gammaproteobacteria</taxon>
        <taxon>Cellvibrionales</taxon>
        <taxon>Microbulbiferaceae</taxon>
        <taxon>Microbulbifer</taxon>
    </lineage>
</organism>
<protein>
    <submittedName>
        <fullName evidence="2">Uncharacterized protein</fullName>
    </submittedName>
</protein>
<proteinExistence type="predicted"/>
<evidence type="ECO:0000256" key="1">
    <source>
        <dbReference type="SAM" id="SignalP"/>
    </source>
</evidence>
<keyword evidence="1" id="KW-0732">Signal</keyword>
<sequence>MLKKSNKFNYLAVSILFLGFTHFSQGNVLEGDCSVQLQCPDNSIVSCEGTNASCFTGSDYVSCNGQVTQCETDGGPEPCTAPPVLDIVENIPAFYPPMHPFGRYSLAGMAGPNYVWSVNYGQILGDNTGGAVVIKSASIGWFTITVTASSTVPGCNKTTTFSENFYVEADPRLPN</sequence>
<reference evidence="2 3" key="1">
    <citation type="submission" date="2022-05" db="EMBL/GenBank/DDBJ databases">
        <title>Microbulbifer sp. nov., isolated from sponge.</title>
        <authorList>
            <person name="Gao L."/>
        </authorList>
    </citation>
    <scope>NUCLEOTIDE SEQUENCE [LARGE SCALE GENOMIC DNA]</scope>
    <source>
        <strain evidence="2 3">MI-G</strain>
    </source>
</reference>
<feature type="signal peptide" evidence="1">
    <location>
        <begin position="1"/>
        <end position="26"/>
    </location>
</feature>
<accession>A0ABY9ECL2</accession>
<keyword evidence="3" id="KW-1185">Reference proteome</keyword>
<evidence type="ECO:0000313" key="2">
    <source>
        <dbReference type="EMBL" id="WKD49696.1"/>
    </source>
</evidence>
<evidence type="ECO:0000313" key="3">
    <source>
        <dbReference type="Proteomes" id="UP001321520"/>
    </source>
</evidence>
<gene>
    <name evidence="2" type="ORF">M8T91_17675</name>
</gene>
<dbReference type="RefSeq" id="WP_301415548.1">
    <property type="nucleotide sequence ID" value="NZ_CP098023.1"/>
</dbReference>
<name>A0ABY9ECL2_9GAMM</name>